<dbReference type="Pfam" id="PF05699">
    <property type="entry name" value="Dimer_Tnp_hAT"/>
    <property type="match status" value="1"/>
</dbReference>
<protein>
    <submittedName>
        <fullName evidence="2">15381_t:CDS:1</fullName>
    </submittedName>
</protein>
<evidence type="ECO:0000313" key="3">
    <source>
        <dbReference type="Proteomes" id="UP000789759"/>
    </source>
</evidence>
<proteinExistence type="predicted"/>
<dbReference type="SUPFAM" id="SSF53098">
    <property type="entry name" value="Ribonuclease H-like"/>
    <property type="match status" value="1"/>
</dbReference>
<dbReference type="OrthoDB" id="2413969at2759"/>
<feature type="non-terminal residue" evidence="2">
    <location>
        <position position="1"/>
    </location>
</feature>
<evidence type="ECO:0000259" key="1">
    <source>
        <dbReference type="Pfam" id="PF05699"/>
    </source>
</evidence>
<dbReference type="Proteomes" id="UP000789759">
    <property type="component" value="Unassembled WGS sequence"/>
</dbReference>
<sequence length="332" mass="38904">MIRKIGVLHKYFTKSHAACQFLDDAIKILQIKGGTLKSHTKTRWSTMWDCFDSIVRLEFAFIRILSEHGNDLSNHIKDILNDLDFYKNCRIVASVLYPLKISVGCLESRTSTLADCYVHLVSLASAIYYLPNRNLEFKNYCIEKYNKRWNEFSNDTYLLAFFLHPGYHGDGIDFGKFHDITIKAAQIWKDMGHDQESCSKLLSQLRKYKLRRPPFDQLYNFNSDTAINWWETARNSKVDWELQALALRIFAITTHSASCERSFSIFGWFYGQRHTNLSLERVEGMCKLHTFYITNAKQELPYYASDTTENLLHYQIIDSMKAIEDELEEIDF</sequence>
<organism evidence="2 3">
    <name type="scientific">Cetraspora pellucida</name>
    <dbReference type="NCBI Taxonomy" id="1433469"/>
    <lineage>
        <taxon>Eukaryota</taxon>
        <taxon>Fungi</taxon>
        <taxon>Fungi incertae sedis</taxon>
        <taxon>Mucoromycota</taxon>
        <taxon>Glomeromycotina</taxon>
        <taxon>Glomeromycetes</taxon>
        <taxon>Diversisporales</taxon>
        <taxon>Gigasporaceae</taxon>
        <taxon>Cetraspora</taxon>
    </lineage>
</organism>
<reference evidence="2" key="1">
    <citation type="submission" date="2021-06" db="EMBL/GenBank/DDBJ databases">
        <authorList>
            <person name="Kallberg Y."/>
            <person name="Tangrot J."/>
            <person name="Rosling A."/>
        </authorList>
    </citation>
    <scope>NUCLEOTIDE SEQUENCE</scope>
    <source>
        <strain evidence="2">FL966</strain>
    </source>
</reference>
<comment type="caution">
    <text evidence="2">The sequence shown here is derived from an EMBL/GenBank/DDBJ whole genome shotgun (WGS) entry which is preliminary data.</text>
</comment>
<name>A0A9N9PKQ9_9GLOM</name>
<dbReference type="InterPro" id="IPR008906">
    <property type="entry name" value="HATC_C_dom"/>
</dbReference>
<keyword evidence="3" id="KW-1185">Reference proteome</keyword>
<dbReference type="EMBL" id="CAJVQA010062901">
    <property type="protein sequence ID" value="CAG8829837.1"/>
    <property type="molecule type" value="Genomic_DNA"/>
</dbReference>
<evidence type="ECO:0000313" key="2">
    <source>
        <dbReference type="EMBL" id="CAG8829837.1"/>
    </source>
</evidence>
<accession>A0A9N9PKQ9</accession>
<gene>
    <name evidence="2" type="ORF">CPELLU_LOCUS20536</name>
</gene>
<feature type="non-terminal residue" evidence="2">
    <location>
        <position position="332"/>
    </location>
</feature>
<feature type="domain" description="HAT C-terminal dimerisation" evidence="1">
    <location>
        <begin position="225"/>
        <end position="278"/>
    </location>
</feature>
<dbReference type="GO" id="GO:0046983">
    <property type="term" value="F:protein dimerization activity"/>
    <property type="evidence" value="ECO:0007669"/>
    <property type="project" value="InterPro"/>
</dbReference>
<dbReference type="InterPro" id="IPR012337">
    <property type="entry name" value="RNaseH-like_sf"/>
</dbReference>
<dbReference type="AlphaFoldDB" id="A0A9N9PKQ9"/>